<sequence>MLRTVLRRASQKSPALQSCPVLQTRTSLLRNFSAGHGGSSDGTPDLNKDNMKKHHFDHGNHAEQEWTTFAGKIAVLRNRKPARVAFDSDSSEPHRRQEWTLFHDKIPVLQECEDATTEDEELHHSQQEWTMFEGKIPVLRTT</sequence>
<dbReference type="EMBL" id="HBED01023003">
    <property type="protein sequence ID" value="CAD8312676.1"/>
    <property type="molecule type" value="Transcribed_RNA"/>
</dbReference>
<organism evidence="2">
    <name type="scientific">Pseudictyota dubia</name>
    <dbReference type="NCBI Taxonomy" id="2749911"/>
    <lineage>
        <taxon>Eukaryota</taxon>
        <taxon>Sar</taxon>
        <taxon>Stramenopiles</taxon>
        <taxon>Ochrophyta</taxon>
        <taxon>Bacillariophyta</taxon>
        <taxon>Mediophyceae</taxon>
        <taxon>Biddulphiophycidae</taxon>
        <taxon>Eupodiscales</taxon>
        <taxon>Odontellaceae</taxon>
        <taxon>Pseudictyota</taxon>
    </lineage>
</organism>
<evidence type="ECO:0000256" key="1">
    <source>
        <dbReference type="SAM" id="MobiDB-lite"/>
    </source>
</evidence>
<proteinExistence type="predicted"/>
<evidence type="ECO:0000313" key="2">
    <source>
        <dbReference type="EMBL" id="CAD8312676.1"/>
    </source>
</evidence>
<feature type="region of interest" description="Disordered" evidence="1">
    <location>
        <begin position="32"/>
        <end position="63"/>
    </location>
</feature>
<reference evidence="2" key="1">
    <citation type="submission" date="2021-01" db="EMBL/GenBank/DDBJ databases">
        <authorList>
            <person name="Corre E."/>
            <person name="Pelletier E."/>
            <person name="Niang G."/>
            <person name="Scheremetjew M."/>
            <person name="Finn R."/>
            <person name="Kale V."/>
            <person name="Holt S."/>
            <person name="Cochrane G."/>
            <person name="Meng A."/>
            <person name="Brown T."/>
            <person name="Cohen L."/>
        </authorList>
    </citation>
    <scope>NUCLEOTIDE SEQUENCE</scope>
    <source>
        <strain evidence="2">CCMP147</strain>
    </source>
</reference>
<protein>
    <submittedName>
        <fullName evidence="2">Uncharacterized protein</fullName>
    </submittedName>
</protein>
<dbReference type="AlphaFoldDB" id="A0A7R9Z8I6"/>
<gene>
    <name evidence="2" type="ORF">TDUB1175_LOCUS11465</name>
</gene>
<accession>A0A7R9Z8I6</accession>
<name>A0A7R9Z8I6_9STRA</name>